<feature type="compositionally biased region" description="Polar residues" evidence="3">
    <location>
        <begin position="1188"/>
        <end position="1204"/>
    </location>
</feature>
<dbReference type="GO" id="GO:0051491">
    <property type="term" value="P:positive regulation of filopodium assembly"/>
    <property type="evidence" value="ECO:0007669"/>
    <property type="project" value="TreeGrafter"/>
</dbReference>
<dbReference type="PROSITE" id="PS51651">
    <property type="entry name" value="DOCKER"/>
    <property type="match status" value="1"/>
</dbReference>
<dbReference type="PANTHER" id="PTHR23317">
    <property type="entry name" value="DEDICATOR OF CYTOKINESIS DOCK"/>
    <property type="match status" value="1"/>
</dbReference>
<dbReference type="InterPro" id="IPR027007">
    <property type="entry name" value="C2_DOCK-type_domain"/>
</dbReference>
<dbReference type="SMART" id="SM00233">
    <property type="entry name" value="PH"/>
    <property type="match status" value="1"/>
</dbReference>
<dbReference type="Pfam" id="PF11878">
    <property type="entry name" value="DOCK_C-D_N"/>
    <property type="match status" value="1"/>
</dbReference>
<dbReference type="Gene3D" id="1.20.58.740">
    <property type="match status" value="1"/>
</dbReference>
<dbReference type="Gene3D" id="1.25.40.410">
    <property type="match status" value="1"/>
</dbReference>
<protein>
    <submittedName>
        <fullName evidence="7">Dedicator of cytokinesis 11</fullName>
    </submittedName>
</protein>
<dbReference type="InterPro" id="IPR011993">
    <property type="entry name" value="PH-like_dom_sf"/>
</dbReference>
<evidence type="ECO:0000313" key="8">
    <source>
        <dbReference type="Proteomes" id="UP000694700"/>
    </source>
</evidence>
<dbReference type="InterPro" id="IPR026791">
    <property type="entry name" value="DOCK"/>
</dbReference>
<dbReference type="SUPFAM" id="SSF50729">
    <property type="entry name" value="PH domain-like"/>
    <property type="match status" value="1"/>
</dbReference>
<dbReference type="InterPro" id="IPR046770">
    <property type="entry name" value="DOCKER_Lobe_B"/>
</dbReference>
<organism evidence="7 8">
    <name type="scientific">Cyprinus carpio</name>
    <name type="common">Common carp</name>
    <dbReference type="NCBI Taxonomy" id="7962"/>
    <lineage>
        <taxon>Eukaryota</taxon>
        <taxon>Metazoa</taxon>
        <taxon>Chordata</taxon>
        <taxon>Craniata</taxon>
        <taxon>Vertebrata</taxon>
        <taxon>Euteleostomi</taxon>
        <taxon>Actinopterygii</taxon>
        <taxon>Neopterygii</taxon>
        <taxon>Teleostei</taxon>
        <taxon>Ostariophysi</taxon>
        <taxon>Cypriniformes</taxon>
        <taxon>Cyprinidae</taxon>
        <taxon>Cyprininae</taxon>
        <taxon>Cyprinus</taxon>
    </lineage>
</organism>
<dbReference type="PROSITE" id="PS51650">
    <property type="entry name" value="C2_DOCK"/>
    <property type="match status" value="1"/>
</dbReference>
<sequence>MSEVRKFTKRLSKPGTAAELRQSVSEAVRTSIAVEQPKIIEPLDYENVVSQRKAQIHSDPQRDLLVWPPDDVSEAQIQRQRRTIVPSVPQNAENEAKSQFAKECIKMYNTNWHVINYNYEAFSGDFRTLPCKGIKTEKLPNQVFEVDEGEEDSSSLCSQRGGVMKQGWLQRANNNSSLSVSMKVFKRRYFYLSQLPDGSYILNSYKDEKNYKESKGSIYLDSCIEVVPCPKMKRNSFELKMQDRDSHYLVADSEAEMEEWVNTLKQALLSALDDRRNGSEPSEGSLDDDSSSQGRPENIAESFGRSLHPELMKYARETDQLNKMSRNEGRQKIFTLDPETQRLDFSGIEPDVKPFEERFGRRFMVSCNDLTFNLQGCVSEKNDGILTNVEPFFISLALFDLSKGCKISADFHVDLNPPCVREMLQEGSSGTPKEPEGGDGNETVRVNGHGLPVLQRVKESLIRFPTQGIFSVTNPNTDIFLLARVEKVLQNGITHCTEPYIKTSDISKTVPKVLKTAKQTCQRLGQYRMPFAWAAKQVFKDSQGSLDIEGKFSPLYRQDSSKISSEDLIKLLTDLKKPEKNKLQIIPGQINITVECVPPDLSTYLFSFQMLYKSQFRKIHPYGWFCGNGHIYEVARNIAVCVQFKDSDDEGAAPLKCIYGKPGDPVFTTSAFAAVLHHNQCPEFYDEIKIELPVHIHEKHHILFTFYHISCEAGNKTTTKKRDGVETLVGYSWTPLLKDGRIHFSELQLPVSANLPAGYMYDKSQDSKKSSPDIKWVENAKPLFKVRAYVASTIYTQDLHLHNFFQYCQLMRSTSQGNPAELIKYLKCLHAVETQVIIKFLPTVLVQLFEIVTMASKESLDIAVNSTRVIIHMVSQCHEEELEHYLRSFLKYVFRINNATSENSLTTHEVLATAVTVILKQTADFNTCNKLLKYSWFFFETIAKSMAQYLQDGNRMKMPRAQRFPESFHQALQSLLLAIMPHITMRYVDVPVEARSVNFSLACFIKALTEMKFDFLMTVCNHEHYIPLNLPMAFGRTKLQRVQDQNLEYSLTEDYCKNHFLVGLLLREVADGLQGCPEIRQLAVAALKNLMIKHAMDERYNAFKNQQARICLLYLPLIELLYQNLSHMNSPGQFCRNELGFMYRDDLPVDSHRSSTIIDKEPTGVITQNGHIRKGESRSSMYGDPGTSDVNELNRRSSTMSNVPTTGRLGQYEIRGLLMCFLHIVKTLSDDTLMGYWLKVNPQDIMNFLTLLCLCVLFRSLEPWVSKLFSSDRKSQTMPVLRVRGSLMQAKLQQFSTMDTSFTLNMAGGATEAETNHQSLLEGNMSTEACLTVLDVLSLFTQSFKNQLLDSDGHNALMTKVFNTYLTLLKVGQSETAIKHIFASLRAFIIKFQVPLFKGRITLCGSLCYEVLKCCMSKLSVLRGEASALLYLLMRNNFEYTKRKSFLRMHLQIIIAVSQLVADVALTGSSRFQESLSIINNFANSDKAMKTTAFPSEVKGLTMRIRTVLMATAQMREHKKDPEMLLDLQYSLARSYASTPELRRTWLDSMARAHSKNGDFSEAAMCNVHVAALVAEYLHRKNLFPSGLAAFKKITQNIDEEGAMKEDIGMQDVYYTEDVLVEQLEVCVEGLWKAERFELITHIARLVIPIYEKRHEFEKLRRLYDTLQRAYAKILEVIKSGRRLLGTYFRVAFYGQGFFEEEDGKEYIYKEQKLTGLPEISLRLTSLYGEKFGAENVKIIQDSNKVNQKELDPKFAYIQVTFVKPYFDEKELAERKTDFEKCHNIQRFVFETPFTLTGKKQGVVEEQCKRRTILTTASSFPYVKKRIEVVGEKHLELKPIDVAIDEMKERNAELITLCSKQEVNMITLQLKLQGCVSVQVNAGPMAYARAFLDESKSGQSSKKVKELKEIFRQFVNACSMALEINERLIKEDQYEYHEGLKSNFKIMVKELSEIIHEQIFQEDMMPSLLQNSVHVFRAISGTSTDLS</sequence>
<dbReference type="InterPro" id="IPR001849">
    <property type="entry name" value="PH_domain"/>
</dbReference>
<reference evidence="7" key="1">
    <citation type="submission" date="2025-08" db="UniProtKB">
        <authorList>
            <consortium name="Ensembl"/>
        </authorList>
    </citation>
    <scope>IDENTIFICATION</scope>
</reference>
<proteinExistence type="inferred from homology"/>
<feature type="region of interest" description="Disordered" evidence="3">
    <location>
        <begin position="275"/>
        <end position="302"/>
    </location>
</feature>
<dbReference type="InterPro" id="IPR043161">
    <property type="entry name" value="DOCK_C_lobe_A"/>
</dbReference>
<dbReference type="InterPro" id="IPR027357">
    <property type="entry name" value="DOCKER_dom"/>
</dbReference>
<dbReference type="PANTHER" id="PTHR23317:SF81">
    <property type="entry name" value="DEDICATOR OF CYTOKINESIS PROTEIN 11"/>
    <property type="match status" value="1"/>
</dbReference>
<dbReference type="Pfam" id="PF14429">
    <property type="entry name" value="DOCK-C2"/>
    <property type="match status" value="1"/>
</dbReference>
<dbReference type="Pfam" id="PF06920">
    <property type="entry name" value="DHR-2_Lobe_A"/>
    <property type="match status" value="1"/>
</dbReference>
<feature type="region of interest" description="Disordered" evidence="3">
    <location>
        <begin position="424"/>
        <end position="443"/>
    </location>
</feature>
<dbReference type="Pfam" id="PF20421">
    <property type="entry name" value="DHR-2_Lobe_C"/>
    <property type="match status" value="1"/>
</dbReference>
<comment type="similarity">
    <text evidence="2">Belongs to the DOCK family.</text>
</comment>
<feature type="domain" description="DOCKER" evidence="6">
    <location>
        <begin position="1534"/>
        <end position="1960"/>
    </location>
</feature>
<dbReference type="PROSITE" id="PS50003">
    <property type="entry name" value="PH_DOMAIN"/>
    <property type="match status" value="1"/>
</dbReference>
<dbReference type="InterPro" id="IPR046773">
    <property type="entry name" value="DOCKER_Lobe_C"/>
</dbReference>
<name>A0A8C1WKP1_CYPCA</name>
<dbReference type="Pfam" id="PF20422">
    <property type="entry name" value="DHR-2_Lobe_B"/>
    <property type="match status" value="1"/>
</dbReference>
<evidence type="ECO:0000259" key="5">
    <source>
        <dbReference type="PROSITE" id="PS51650"/>
    </source>
</evidence>
<dbReference type="InterPro" id="IPR021816">
    <property type="entry name" value="DOCK_C/D_N"/>
</dbReference>
<dbReference type="FunFam" id="1.20.58.740:FF:000001">
    <property type="entry name" value="dedicator of cytokinesis protein 9 isoform X1"/>
    <property type="match status" value="1"/>
</dbReference>
<dbReference type="Ensembl" id="ENSCCRT00015069688.1">
    <property type="protein sequence ID" value="ENSCCRP00015067499.1"/>
    <property type="gene ID" value="ENSCCRG00015021479.1"/>
</dbReference>
<dbReference type="GO" id="GO:0005085">
    <property type="term" value="F:guanyl-nucleotide exchange factor activity"/>
    <property type="evidence" value="ECO:0007669"/>
    <property type="project" value="UniProtKB-KW"/>
</dbReference>
<dbReference type="Gene3D" id="2.60.40.150">
    <property type="entry name" value="C2 domain"/>
    <property type="match status" value="1"/>
</dbReference>
<evidence type="ECO:0000313" key="7">
    <source>
        <dbReference type="Ensembl" id="ENSCCRP00015067499.1"/>
    </source>
</evidence>
<keyword evidence="1" id="KW-0344">Guanine-nucleotide releasing factor</keyword>
<dbReference type="Proteomes" id="UP000694700">
    <property type="component" value="Unplaced"/>
</dbReference>
<feature type="region of interest" description="Disordered" evidence="3">
    <location>
        <begin position="1"/>
        <end position="22"/>
    </location>
</feature>
<dbReference type="InterPro" id="IPR043162">
    <property type="entry name" value="DOCK_C_lobe_C"/>
</dbReference>
<dbReference type="Pfam" id="PF00169">
    <property type="entry name" value="PH"/>
    <property type="match status" value="1"/>
</dbReference>
<feature type="domain" description="PH" evidence="4">
    <location>
        <begin position="162"/>
        <end position="269"/>
    </location>
</feature>
<dbReference type="InterPro" id="IPR035892">
    <property type="entry name" value="C2_domain_sf"/>
</dbReference>
<dbReference type="GO" id="GO:0007264">
    <property type="term" value="P:small GTPase-mediated signal transduction"/>
    <property type="evidence" value="ECO:0007669"/>
    <property type="project" value="InterPro"/>
</dbReference>
<dbReference type="Gene3D" id="2.30.29.30">
    <property type="entry name" value="Pleckstrin-homology domain (PH domain)/Phosphotyrosine-binding domain (PTB)"/>
    <property type="match status" value="1"/>
</dbReference>
<dbReference type="InterPro" id="IPR046769">
    <property type="entry name" value="DOCKER_Lobe_A"/>
</dbReference>
<evidence type="ECO:0000259" key="6">
    <source>
        <dbReference type="PROSITE" id="PS51651"/>
    </source>
</evidence>
<evidence type="ECO:0000256" key="3">
    <source>
        <dbReference type="SAM" id="MobiDB-lite"/>
    </source>
</evidence>
<accession>A0A8C1WKP1</accession>
<evidence type="ECO:0000256" key="2">
    <source>
        <dbReference type="PROSITE-ProRule" id="PRU00983"/>
    </source>
</evidence>
<evidence type="ECO:0000256" key="1">
    <source>
        <dbReference type="ARBA" id="ARBA00022658"/>
    </source>
</evidence>
<dbReference type="FunFam" id="1.25.40.410:FF:000001">
    <property type="entry name" value="dedicator of cytokinesis protein 9 isoform X2"/>
    <property type="match status" value="1"/>
</dbReference>
<evidence type="ECO:0000259" key="4">
    <source>
        <dbReference type="PROSITE" id="PS50003"/>
    </source>
</evidence>
<feature type="region of interest" description="Disordered" evidence="3">
    <location>
        <begin position="1175"/>
        <end position="1204"/>
    </location>
</feature>
<feature type="domain" description="C2 DOCK-type" evidence="5">
    <location>
        <begin position="601"/>
        <end position="791"/>
    </location>
</feature>